<dbReference type="PANTHER" id="PTHR30523">
    <property type="entry name" value="PHOSPHOENOLPYRUVATE CARBOXYLASE"/>
    <property type="match status" value="1"/>
</dbReference>
<evidence type="ECO:0000256" key="1">
    <source>
        <dbReference type="ARBA" id="ARBA00003670"/>
    </source>
</evidence>
<dbReference type="Pfam" id="PF00311">
    <property type="entry name" value="PEPcase"/>
    <property type="match status" value="2"/>
</dbReference>
<dbReference type="InterPro" id="IPR015813">
    <property type="entry name" value="Pyrv/PenolPyrv_kinase-like_dom"/>
</dbReference>
<organism evidence="3 4">
    <name type="scientific">Mucilaginibacter pineti</name>
    <dbReference type="NCBI Taxonomy" id="1391627"/>
    <lineage>
        <taxon>Bacteria</taxon>
        <taxon>Pseudomonadati</taxon>
        <taxon>Bacteroidota</taxon>
        <taxon>Sphingobacteriia</taxon>
        <taxon>Sphingobacteriales</taxon>
        <taxon>Sphingobacteriaceae</taxon>
        <taxon>Mucilaginibacter</taxon>
    </lineage>
</organism>
<proteinExistence type="predicted"/>
<dbReference type="STRING" id="1391627.SAMN05216464_102681"/>
<name>A0A1G6XXN5_9SPHI</name>
<dbReference type="InterPro" id="IPR021135">
    <property type="entry name" value="PEP_COase"/>
</dbReference>
<protein>
    <recommendedName>
        <fullName evidence="2">Phosphoenolpyruvate carboxylase</fullName>
    </recommendedName>
</protein>
<dbReference type="GO" id="GO:0006099">
    <property type="term" value="P:tricarboxylic acid cycle"/>
    <property type="evidence" value="ECO:0007669"/>
    <property type="project" value="InterPro"/>
</dbReference>
<dbReference type="GO" id="GO:0005829">
    <property type="term" value="C:cytosol"/>
    <property type="evidence" value="ECO:0007669"/>
    <property type="project" value="TreeGrafter"/>
</dbReference>
<keyword evidence="4" id="KW-1185">Reference proteome</keyword>
<dbReference type="GO" id="GO:0015977">
    <property type="term" value="P:carbon fixation"/>
    <property type="evidence" value="ECO:0007669"/>
    <property type="project" value="InterPro"/>
</dbReference>
<dbReference type="PANTHER" id="PTHR30523:SF6">
    <property type="entry name" value="PHOSPHOENOLPYRUVATE CARBOXYLASE"/>
    <property type="match status" value="1"/>
</dbReference>
<keyword evidence="3" id="KW-0670">Pyruvate</keyword>
<dbReference type="Proteomes" id="UP000199072">
    <property type="component" value="Unassembled WGS sequence"/>
</dbReference>
<accession>A0A1G6XXN5</accession>
<evidence type="ECO:0000313" key="3">
    <source>
        <dbReference type="EMBL" id="SDD82146.1"/>
    </source>
</evidence>
<dbReference type="EMBL" id="FNAI01000002">
    <property type="protein sequence ID" value="SDD82146.1"/>
    <property type="molecule type" value="Genomic_DNA"/>
</dbReference>
<dbReference type="GO" id="GO:0008964">
    <property type="term" value="F:phosphoenolpyruvate carboxylase activity"/>
    <property type="evidence" value="ECO:0007669"/>
    <property type="project" value="InterPro"/>
</dbReference>
<evidence type="ECO:0000256" key="2">
    <source>
        <dbReference type="ARBA" id="ARBA00022419"/>
    </source>
</evidence>
<comment type="function">
    <text evidence="1">Forms oxaloacetate, a four-carbon dicarboxylic acid source for the tricarboxylic acid cycle.</text>
</comment>
<sequence>MLKINLRYLNSPPVLYLLRAHQFNLQLICTTMSLNLKLSQRETTFNSEVVTRFELYNSLFQTLPFYQVKDTGILLPFFSSHCEKGAAMNASPTDIIETFFKKYVPDIDHREQINRMFRFIQYIERQVVLFDAIEDSSFNKLGKFDDSGTLQSLLQQAAISDETRKNISEKLKDFSLRLVLTAHPTQFYPGTVLGIMTDLIEAVKVNDITSIDVLLQQLGKTPFFNKTSPTPVDEAISLSWFLENIFYYAVSGIQAKLEEEFDIDASSQLLEMGFWPGGDRDGNPNVTTESTKAVASYLRQRLFRCYYRDFRNLKRRITFRGVEKPMAKLEKLIYKNANEHGDPKDIQAELLSLLQTVKQTIITDHDSLFVDIVEDLMQKVRLFGCYFATLDIRQDSRILRSVFDYVTERTETGIPAGYNDTEETDKLKNIAFNEVDFKRPDDADDMTSDTLDTIRLMKQIQHSNGEKACQRFIISNCQRASDILQLIDLFLWSGWKKESLSVDFMPLFETVNDLTRAGEIMEQLYTHPYYAEHLKLRGNRQTIMLGFSDSTKDGGYLMANWSIYKAKVELTAMARKYGVSLAFFDGRGGPPARGGGKTHRFYASMGNEIANEHIQLTIQGQTVSSQYGSVETARFNMEQLINAGIISSLHPNRNDLLDNRHKKLISEMAEVSHKLFLALRAHPLFVEYLEKFSPLKLLSRINISSRPTKRNAGAPLKLEDLRAISFVTSWSQLKQSIPGFYGVGTALKLMKDEGNWAEIQELYQTSGFFKTMLDNCMMSMSKSDFRVTAYLEKDEKFGDFWKMLKNEFELTRTMLLELTGSAVLMEEYPVERRSIAIREKIVLPLVIIQHYALQCLNNSQDAELIEIYDKLVIRTVYGIVNAGRNLA</sequence>
<dbReference type="PRINTS" id="PR00150">
    <property type="entry name" value="PEPCARBXLASE"/>
</dbReference>
<evidence type="ECO:0000313" key="4">
    <source>
        <dbReference type="Proteomes" id="UP000199072"/>
    </source>
</evidence>
<gene>
    <name evidence="3" type="ORF">SAMN05216464_102681</name>
</gene>
<reference evidence="3 4" key="1">
    <citation type="submission" date="2016-10" db="EMBL/GenBank/DDBJ databases">
        <authorList>
            <person name="de Groot N.N."/>
        </authorList>
    </citation>
    <scope>NUCLEOTIDE SEQUENCE [LARGE SCALE GENOMIC DNA]</scope>
    <source>
        <strain evidence="3 4">47C3B</strain>
    </source>
</reference>
<dbReference type="SUPFAM" id="SSF51621">
    <property type="entry name" value="Phosphoenolpyruvate/pyruvate domain"/>
    <property type="match status" value="1"/>
</dbReference>
<dbReference type="AlphaFoldDB" id="A0A1G6XXN5"/>